<proteinExistence type="predicted"/>
<reference evidence="2" key="1">
    <citation type="submission" date="2023-06" db="EMBL/GenBank/DDBJ databases">
        <authorList>
            <consortium name="Lawrence Berkeley National Laboratory"/>
            <person name="Ahrendt S."/>
            <person name="Sahu N."/>
            <person name="Indic B."/>
            <person name="Wong-Bajracharya J."/>
            <person name="Merenyi Z."/>
            <person name="Ke H.-M."/>
            <person name="Monk M."/>
            <person name="Kocsube S."/>
            <person name="Drula E."/>
            <person name="Lipzen A."/>
            <person name="Balint B."/>
            <person name="Henrissat B."/>
            <person name="Andreopoulos B."/>
            <person name="Martin F.M."/>
            <person name="Harder C.B."/>
            <person name="Rigling D."/>
            <person name="Ford K.L."/>
            <person name="Foster G.D."/>
            <person name="Pangilinan J."/>
            <person name="Papanicolaou A."/>
            <person name="Barry K."/>
            <person name="LaButti K."/>
            <person name="Viragh M."/>
            <person name="Koriabine M."/>
            <person name="Yan M."/>
            <person name="Riley R."/>
            <person name="Champramary S."/>
            <person name="Plett K.L."/>
            <person name="Tsai I.J."/>
            <person name="Slot J."/>
            <person name="Sipos G."/>
            <person name="Plett J."/>
            <person name="Nagy L.G."/>
            <person name="Grigoriev I.V."/>
        </authorList>
    </citation>
    <scope>NUCLEOTIDE SEQUENCE</scope>
    <source>
        <strain evidence="2">HWK02</strain>
    </source>
</reference>
<dbReference type="EMBL" id="JAUEPU010000016">
    <property type="protein sequence ID" value="KAK0495915.1"/>
    <property type="molecule type" value="Genomic_DNA"/>
</dbReference>
<keyword evidence="1" id="KW-0812">Transmembrane</keyword>
<evidence type="ECO:0000313" key="3">
    <source>
        <dbReference type="Proteomes" id="UP001175228"/>
    </source>
</evidence>
<gene>
    <name evidence="2" type="ORF">EDD18DRAFT_1353543</name>
</gene>
<evidence type="ECO:0000256" key="1">
    <source>
        <dbReference type="SAM" id="Phobius"/>
    </source>
</evidence>
<dbReference type="Proteomes" id="UP001175228">
    <property type="component" value="Unassembled WGS sequence"/>
</dbReference>
<organism evidence="2 3">
    <name type="scientific">Armillaria luteobubalina</name>
    <dbReference type="NCBI Taxonomy" id="153913"/>
    <lineage>
        <taxon>Eukaryota</taxon>
        <taxon>Fungi</taxon>
        <taxon>Dikarya</taxon>
        <taxon>Basidiomycota</taxon>
        <taxon>Agaricomycotina</taxon>
        <taxon>Agaricomycetes</taxon>
        <taxon>Agaricomycetidae</taxon>
        <taxon>Agaricales</taxon>
        <taxon>Marasmiineae</taxon>
        <taxon>Physalacriaceae</taxon>
        <taxon>Armillaria</taxon>
    </lineage>
</organism>
<evidence type="ECO:0000313" key="2">
    <source>
        <dbReference type="EMBL" id="KAK0495915.1"/>
    </source>
</evidence>
<keyword evidence="3" id="KW-1185">Reference proteome</keyword>
<keyword evidence="1" id="KW-1133">Transmembrane helix</keyword>
<accession>A0AA39UWK4</accession>
<protein>
    <submittedName>
        <fullName evidence="2">Uncharacterized protein</fullName>
    </submittedName>
</protein>
<keyword evidence="1" id="KW-0472">Membrane</keyword>
<sequence length="647" mass="72624">MSLHLQSAVSDENPSLLSLDAAVQSRLRPTTPMTSRSQIVLEDYSHVNLSTRRLPRHGSRPSSVAHTAADQNSIRTYTCSNVSRSAQNINHSTSNIATYTHPVYPSSHRLSNDRPSSVIVTAPSPKSGTAPPGIQLTPGVQHDVPDCAIPADATTLTAAYPAFWPLAPEHVERYERELVAPNETDYWIDPLTISFRHWPRPSSRGLVNISPCTGNYHDAMISSGCLLPRIFTDINLYDSDKLELITKFMVDMEDYIQAKGINIYLNVDLIFELIRDPENGNICCAYYFANHDDRSIFWLDDFNSMYFDRCNEVLGVTEQSHIGHEIEAQYWYHCQLFPTCLEMTEDIIDELRDILIYCLGDAMTSPMANCPYGTIDLQPMLTLTNAIRKSVRKGEKGHPGSMCSVGRFMYIFAQNRFYDFHGQPGARLEREKSIYGRKVKHTAFIVLLSPLLFFSPDNHLASLEKIWLDGIISRVSWTVFMEKLNTEWQEFILYSTVLLNANVAFLAIQSVDESSDKAGRSPAQISSYISIIASIGSIILGLLLVRKNRSKARDSQEALFLRSRKRNKIGLETIAILYSLPYALLLWAMILFLAAFSFMCFTASNLSVRLPVGSSVASDWHPHSLVRHDIMGNQAAGPSLAHIIVFG</sequence>
<comment type="caution">
    <text evidence="2">The sequence shown here is derived from an EMBL/GenBank/DDBJ whole genome shotgun (WGS) entry which is preliminary data.</text>
</comment>
<feature type="transmembrane region" description="Helical" evidence="1">
    <location>
        <begin position="528"/>
        <end position="545"/>
    </location>
</feature>
<dbReference type="AlphaFoldDB" id="A0AA39UWK4"/>
<feature type="transmembrane region" description="Helical" evidence="1">
    <location>
        <begin position="574"/>
        <end position="599"/>
    </location>
</feature>
<name>A0AA39UWK4_9AGAR</name>